<accession>A0A5C4M2K9</accession>
<organism evidence="3 4">
    <name type="scientific">Amycolatopsis alkalitolerans</name>
    <dbReference type="NCBI Taxonomy" id="2547244"/>
    <lineage>
        <taxon>Bacteria</taxon>
        <taxon>Bacillati</taxon>
        <taxon>Actinomycetota</taxon>
        <taxon>Actinomycetes</taxon>
        <taxon>Pseudonocardiales</taxon>
        <taxon>Pseudonocardiaceae</taxon>
        <taxon>Amycolatopsis</taxon>
    </lineage>
</organism>
<feature type="signal peptide" evidence="2">
    <location>
        <begin position="1"/>
        <end position="21"/>
    </location>
</feature>
<gene>
    <name evidence="3" type="ORF">FG385_09095</name>
</gene>
<dbReference type="OrthoDB" id="3697076at2"/>
<evidence type="ECO:0000313" key="4">
    <source>
        <dbReference type="Proteomes" id="UP000305546"/>
    </source>
</evidence>
<keyword evidence="2" id="KW-0732">Signal</keyword>
<proteinExistence type="predicted"/>
<evidence type="ECO:0000256" key="1">
    <source>
        <dbReference type="SAM" id="MobiDB-lite"/>
    </source>
</evidence>
<protein>
    <submittedName>
        <fullName evidence="3">DUF3558 domain-containing protein</fullName>
    </submittedName>
</protein>
<dbReference type="RefSeq" id="WP_139096201.1">
    <property type="nucleotide sequence ID" value="NZ_VDFW01000006.1"/>
</dbReference>
<evidence type="ECO:0000256" key="2">
    <source>
        <dbReference type="SAM" id="SignalP"/>
    </source>
</evidence>
<evidence type="ECO:0000313" key="3">
    <source>
        <dbReference type="EMBL" id="TNC27238.1"/>
    </source>
</evidence>
<dbReference type="InterPro" id="IPR024520">
    <property type="entry name" value="DUF3558"/>
</dbReference>
<reference evidence="3 4" key="1">
    <citation type="submission" date="2019-06" db="EMBL/GenBank/DDBJ databases">
        <title>Amycolatopsis alkalitolerans sp. nov., isolated from Gastrodia elata Blume.</title>
        <authorList>
            <person name="Narsing Rao M.P."/>
            <person name="Li W.J."/>
        </authorList>
    </citation>
    <scope>NUCLEOTIDE SEQUENCE [LARGE SCALE GENOMIC DNA]</scope>
    <source>
        <strain evidence="3 4">SYSUP0005</strain>
    </source>
</reference>
<comment type="caution">
    <text evidence="3">The sequence shown here is derived from an EMBL/GenBank/DDBJ whole genome shotgun (WGS) entry which is preliminary data.</text>
</comment>
<dbReference type="Pfam" id="PF12079">
    <property type="entry name" value="DUF3558"/>
    <property type="match status" value="1"/>
</dbReference>
<dbReference type="Proteomes" id="UP000305546">
    <property type="component" value="Unassembled WGS sequence"/>
</dbReference>
<keyword evidence="4" id="KW-1185">Reference proteome</keyword>
<dbReference type="PROSITE" id="PS51257">
    <property type="entry name" value="PROKAR_LIPOPROTEIN"/>
    <property type="match status" value="1"/>
</dbReference>
<feature type="region of interest" description="Disordered" evidence="1">
    <location>
        <begin position="35"/>
        <end position="61"/>
    </location>
</feature>
<name>A0A5C4M2K9_9PSEU</name>
<dbReference type="EMBL" id="VDFW01000006">
    <property type="protein sequence ID" value="TNC27238.1"/>
    <property type="molecule type" value="Genomic_DNA"/>
</dbReference>
<dbReference type="AlphaFoldDB" id="A0A5C4M2K9"/>
<sequence>MSKTRAIQLGAAALAAAGALSACSGGTDVGSIPPATSGAAASSSSAEQLAPRVPSPLPTDALVTNPCTGALSVDQVYKQGLNSPGTPRQNQQTGPSCTWKSAAYDVNSVSITAVTPNKNGLSDIYANKPKDKYFEPTTIAGYPAVYADVQDGRSDGECSLWVGVTDQLAVYVLTQLGAGPNKSNPCPVAERVATAMVQHLQGS</sequence>
<feature type="compositionally biased region" description="Low complexity" evidence="1">
    <location>
        <begin position="35"/>
        <end position="46"/>
    </location>
</feature>
<feature type="chain" id="PRO_5038335478" evidence="2">
    <location>
        <begin position="22"/>
        <end position="203"/>
    </location>
</feature>